<name>A0A7Y0BP52_9SPHN</name>
<dbReference type="InterPro" id="IPR054440">
    <property type="entry name" value="Gp32-like"/>
</dbReference>
<sequence>MNTRTLTSADCIFTISVDPLFPVAVRIQGFSADDITDIDAQTIKETSMGVDGRLSAGFIPAPAMQNVTLQADSQSNDFFDAWATYERTYKRALVATGQIILPAVDKVFICARGFLTTYAPMPAARKTLQPRRHTLTWQSVTPTPEI</sequence>
<dbReference type="Proteomes" id="UP000583556">
    <property type="component" value="Unassembled WGS sequence"/>
</dbReference>
<accession>A0A7Y0BP52</accession>
<protein>
    <recommendedName>
        <fullName evidence="3">Phage tail protein</fullName>
    </recommendedName>
</protein>
<comment type="caution">
    <text evidence="1">The sequence shown here is derived from an EMBL/GenBank/DDBJ whole genome shotgun (WGS) entry which is preliminary data.</text>
</comment>
<reference evidence="1 2" key="1">
    <citation type="submission" date="2020-04" db="EMBL/GenBank/DDBJ databases">
        <title>Novosphingobium sp. TW-4 isolated from soil.</title>
        <authorList>
            <person name="Dahal R.H."/>
            <person name="Chaudhary D.K."/>
        </authorList>
    </citation>
    <scope>NUCLEOTIDE SEQUENCE [LARGE SCALE GENOMIC DNA]</scope>
    <source>
        <strain evidence="1 2">TW-4</strain>
    </source>
</reference>
<evidence type="ECO:0008006" key="3">
    <source>
        <dbReference type="Google" id="ProtNLM"/>
    </source>
</evidence>
<organism evidence="1 2">
    <name type="scientific">Novosphingobium olei</name>
    <dbReference type="NCBI Taxonomy" id="2728851"/>
    <lineage>
        <taxon>Bacteria</taxon>
        <taxon>Pseudomonadati</taxon>
        <taxon>Pseudomonadota</taxon>
        <taxon>Alphaproteobacteria</taxon>
        <taxon>Sphingomonadales</taxon>
        <taxon>Sphingomonadaceae</taxon>
        <taxon>Novosphingobium</taxon>
    </lineage>
</organism>
<dbReference type="AlphaFoldDB" id="A0A7Y0BP52"/>
<dbReference type="RefSeq" id="WP_169493068.1">
    <property type="nucleotide sequence ID" value="NZ_JABBGM010000003.1"/>
</dbReference>
<keyword evidence="2" id="KW-1185">Reference proteome</keyword>
<gene>
    <name evidence="1" type="ORF">HHL27_09010</name>
</gene>
<dbReference type="Pfam" id="PF22764">
    <property type="entry name" value="E217_Gp32"/>
    <property type="match status" value="1"/>
</dbReference>
<evidence type="ECO:0000313" key="2">
    <source>
        <dbReference type="Proteomes" id="UP000583556"/>
    </source>
</evidence>
<evidence type="ECO:0000313" key="1">
    <source>
        <dbReference type="EMBL" id="NML93805.1"/>
    </source>
</evidence>
<dbReference type="EMBL" id="JABBGM010000003">
    <property type="protein sequence ID" value="NML93805.1"/>
    <property type="molecule type" value="Genomic_DNA"/>
</dbReference>
<proteinExistence type="predicted"/>